<dbReference type="Gene3D" id="3.50.50.60">
    <property type="entry name" value="FAD/NAD(P)-binding domain"/>
    <property type="match status" value="1"/>
</dbReference>
<accession>A0ABV4YRP2</accession>
<gene>
    <name evidence="4" type="ORF">P5G62_008960</name>
</gene>
<dbReference type="Pfam" id="PF01494">
    <property type="entry name" value="FAD_binding_3"/>
    <property type="match status" value="1"/>
</dbReference>
<dbReference type="PANTHER" id="PTHR13789">
    <property type="entry name" value="MONOOXYGENASE"/>
    <property type="match status" value="1"/>
</dbReference>
<comment type="caution">
    <text evidence="4">The sequence shown here is derived from an EMBL/GenBank/DDBJ whole genome shotgun (WGS) entry which is preliminary data.</text>
</comment>
<dbReference type="PANTHER" id="PTHR13789:SF309">
    <property type="entry name" value="PUTATIVE (AFU_ORTHOLOGUE AFUA_6G14510)-RELATED"/>
    <property type="match status" value="1"/>
</dbReference>
<dbReference type="GO" id="GO:0004497">
    <property type="term" value="F:monooxygenase activity"/>
    <property type="evidence" value="ECO:0007669"/>
    <property type="project" value="UniProtKB-KW"/>
</dbReference>
<keyword evidence="2 4" id="KW-0503">Monooxygenase</keyword>
<evidence type="ECO:0000313" key="5">
    <source>
        <dbReference type="Proteomes" id="UP001241748"/>
    </source>
</evidence>
<keyword evidence="5" id="KW-1185">Reference proteome</keyword>
<dbReference type="RefSeq" id="WP_306074786.1">
    <property type="nucleotide sequence ID" value="NZ_JAROBZ020000001.1"/>
</dbReference>
<dbReference type="InterPro" id="IPR002938">
    <property type="entry name" value="FAD-bd"/>
</dbReference>
<evidence type="ECO:0000256" key="1">
    <source>
        <dbReference type="ARBA" id="ARBA00023002"/>
    </source>
</evidence>
<organism evidence="4 5">
    <name type="scientific">Neobacillus driksii</name>
    <dbReference type="NCBI Taxonomy" id="3035913"/>
    <lineage>
        <taxon>Bacteria</taxon>
        <taxon>Bacillati</taxon>
        <taxon>Bacillota</taxon>
        <taxon>Bacilli</taxon>
        <taxon>Bacillales</taxon>
        <taxon>Bacillaceae</taxon>
        <taxon>Neobacillus</taxon>
    </lineage>
</organism>
<feature type="domain" description="FAD-binding" evidence="3">
    <location>
        <begin position="8"/>
        <end position="76"/>
    </location>
</feature>
<evidence type="ECO:0000313" key="4">
    <source>
        <dbReference type="EMBL" id="MFB3167238.1"/>
    </source>
</evidence>
<name>A0ABV4YRP2_9BACI</name>
<sequence>MGSTLVPENLVKGRIAIVGDAAHLPTPLTASGFNASLQDASTLAECVAKGIQGTGATEALLEYESLRLKNARQIVQSGQSFSQSFGR</sequence>
<keyword evidence="1" id="KW-0560">Oxidoreductase</keyword>
<evidence type="ECO:0000259" key="3">
    <source>
        <dbReference type="Pfam" id="PF01494"/>
    </source>
</evidence>
<protein>
    <submittedName>
        <fullName evidence="4">FAD-dependent monooxygenase</fullName>
    </submittedName>
</protein>
<dbReference type="InterPro" id="IPR036188">
    <property type="entry name" value="FAD/NAD-bd_sf"/>
</dbReference>
<proteinExistence type="predicted"/>
<evidence type="ECO:0000256" key="2">
    <source>
        <dbReference type="ARBA" id="ARBA00023033"/>
    </source>
</evidence>
<dbReference type="SUPFAM" id="SSF51905">
    <property type="entry name" value="FAD/NAD(P)-binding domain"/>
    <property type="match status" value="1"/>
</dbReference>
<reference evidence="4 5" key="1">
    <citation type="submission" date="2024-05" db="EMBL/GenBank/DDBJ databases">
        <authorList>
            <person name="Venkateswaran K."/>
        </authorList>
    </citation>
    <scope>NUCLEOTIDE SEQUENCE [LARGE SCALE GENOMIC DNA]</scope>
    <source>
        <strain evidence="4 5">179-C4-2-HS</strain>
    </source>
</reference>
<dbReference type="PRINTS" id="PR00420">
    <property type="entry name" value="RNGMNOXGNASE"/>
</dbReference>
<dbReference type="InterPro" id="IPR050493">
    <property type="entry name" value="FAD-dep_Monooxygenase_BioMet"/>
</dbReference>
<dbReference type="EMBL" id="JAROBZ020000001">
    <property type="protein sequence ID" value="MFB3167238.1"/>
    <property type="molecule type" value="Genomic_DNA"/>
</dbReference>
<dbReference type="Proteomes" id="UP001241748">
    <property type="component" value="Unassembled WGS sequence"/>
</dbReference>